<keyword evidence="2" id="KW-0808">Transferase</keyword>
<sequence length="291" mass="31442">MRIMVTGWFSFEHGEATAGDLAAAEWVHEWLDRADVAHDIAYSSAFNPEIHLDAVDPGDYSHVVFVCGPAAGRQIEDLLTRFSHCAKIAVGVSVVDGTAEAFDTVLPRDDDETVTPDLALGAPERHLPPVVALVRAHAQPEYPTARPDDVHNRIEGLLAQRDVAVVPLDTRVDPRELVNRDTTHVEAVLARADAVVTTRLHGLVLALRHGVPAVAIDPVSGGGKVIRQVSVLDWPLASTVDQLTDEEFHRLLDECLRPSSRAAADRSAKRGRSGLEGLGEDLLAVLNQAAM</sequence>
<dbReference type="EMBL" id="JAAGOA010000012">
    <property type="protein sequence ID" value="NEE02031.1"/>
    <property type="molecule type" value="Genomic_DNA"/>
</dbReference>
<dbReference type="InterPro" id="IPR007345">
    <property type="entry name" value="Polysacch_pyruvyl_Trfase"/>
</dbReference>
<protein>
    <submittedName>
        <fullName evidence="2">Polysaccharide pyruvyl transferase family protein</fullName>
    </submittedName>
</protein>
<keyword evidence="3" id="KW-1185">Reference proteome</keyword>
<evidence type="ECO:0000259" key="1">
    <source>
        <dbReference type="Pfam" id="PF04230"/>
    </source>
</evidence>
<organism evidence="2 3">
    <name type="scientific">Phytoactinopolyspora halotolerans</name>
    <dbReference type="NCBI Taxonomy" id="1981512"/>
    <lineage>
        <taxon>Bacteria</taxon>
        <taxon>Bacillati</taxon>
        <taxon>Actinomycetota</taxon>
        <taxon>Actinomycetes</taxon>
        <taxon>Jiangellales</taxon>
        <taxon>Jiangellaceae</taxon>
        <taxon>Phytoactinopolyspora</taxon>
    </lineage>
</organism>
<accession>A0A6L9SBV3</accession>
<proteinExistence type="predicted"/>
<dbReference type="AlphaFoldDB" id="A0A6L9SBV3"/>
<reference evidence="2 3" key="1">
    <citation type="submission" date="2020-02" db="EMBL/GenBank/DDBJ databases">
        <authorList>
            <person name="Li X.-J."/>
            <person name="Han X.-M."/>
        </authorList>
    </citation>
    <scope>NUCLEOTIDE SEQUENCE [LARGE SCALE GENOMIC DNA]</scope>
    <source>
        <strain evidence="2 3">CCTCC AB 2017055</strain>
    </source>
</reference>
<evidence type="ECO:0000313" key="3">
    <source>
        <dbReference type="Proteomes" id="UP000475214"/>
    </source>
</evidence>
<name>A0A6L9SBV3_9ACTN</name>
<dbReference type="GO" id="GO:0016740">
    <property type="term" value="F:transferase activity"/>
    <property type="evidence" value="ECO:0007669"/>
    <property type="project" value="UniProtKB-KW"/>
</dbReference>
<evidence type="ECO:0000313" key="2">
    <source>
        <dbReference type="EMBL" id="NEE02031.1"/>
    </source>
</evidence>
<dbReference type="RefSeq" id="WP_216853387.1">
    <property type="nucleotide sequence ID" value="NZ_JAAGOA010000012.1"/>
</dbReference>
<comment type="caution">
    <text evidence="2">The sequence shown here is derived from an EMBL/GenBank/DDBJ whole genome shotgun (WGS) entry which is preliminary data.</text>
</comment>
<gene>
    <name evidence="2" type="ORF">G1H10_17795</name>
</gene>
<dbReference type="Proteomes" id="UP000475214">
    <property type="component" value="Unassembled WGS sequence"/>
</dbReference>
<dbReference type="Pfam" id="PF04230">
    <property type="entry name" value="PS_pyruv_trans"/>
    <property type="match status" value="1"/>
</dbReference>
<feature type="domain" description="Polysaccharide pyruvyl transferase" evidence="1">
    <location>
        <begin position="180"/>
        <end position="217"/>
    </location>
</feature>